<evidence type="ECO:0000256" key="1">
    <source>
        <dbReference type="SAM" id="MobiDB-lite"/>
    </source>
</evidence>
<feature type="compositionally biased region" description="Basic and acidic residues" evidence="1">
    <location>
        <begin position="622"/>
        <end position="643"/>
    </location>
</feature>
<feature type="compositionally biased region" description="Polar residues" evidence="1">
    <location>
        <begin position="564"/>
        <end position="586"/>
    </location>
</feature>
<sequence length="643" mass="68508">MVPTVLVLLVVVAVGGAAAADPRCRACHLACIRLPRVDGSCDICSRSLDGSGGSGDLCPALEPCPSNCQMVIDASGCPGCECEETPPPTCPPIACHEGCTEVEDAEGCKECLCEGPGTCPAVPQCLRGCVDKDENSGCFLCNCTHEEEPQPHQSPPSQPNQPSSSQPDQPNTRVSVRPNPYGPPQQSNPGHNFPGSNPHNTDFPDPFAPNFSPARPFSFAFGSSGPFGPNSRFPGQPHPAQQRPPLRPAIPERRRPPTSTFLPPWCPRPRSCSDNCRSSINLLGCQVCMCGPDAYLCPGVPRCRNLCLFLSNRDRCCKCQCPQRNNNNHHHQVTLSVNGVPEPSPLLPFNPFHDLFSEFPPFSQSIPGEFESSGVFVQVGPDSTTHVIHSSSDQGVQTASYPNNYPSTNSYQPSLPGPNPSQPNVPGPNPSQPNGPGPNPSQPNGPGPNSSQPNNQSPDPYQPNGPGPESSQPSGPGPDPYQPNGPGPNPSQPIDAGPNPSQSSVPGPDPYQPSDTVPNPSQPNPNMDPYEPIGQFPDPYQPGESDWDPYQPNPQQNPDPYQPSDQVPSANQPIDASYVPSQTSPLNPSPDQPNTPITGPTDPSPLGTEPDLYSPPETNENAPEKPEHLSSHNLHRNWESRSA</sequence>
<feature type="signal peptide" evidence="2">
    <location>
        <begin position="1"/>
        <end position="19"/>
    </location>
</feature>
<feature type="region of interest" description="Disordered" evidence="1">
    <location>
        <begin position="149"/>
        <end position="209"/>
    </location>
</feature>
<dbReference type="EMBL" id="JAWZYT010006073">
    <property type="protein sequence ID" value="KAK4288901.1"/>
    <property type="molecule type" value="Genomic_DNA"/>
</dbReference>
<feature type="compositionally biased region" description="Low complexity" evidence="1">
    <location>
        <begin position="222"/>
        <end position="235"/>
    </location>
</feature>
<keyword evidence="2" id="KW-0732">Signal</keyword>
<feature type="region of interest" description="Disordered" evidence="1">
    <location>
        <begin position="386"/>
        <end position="643"/>
    </location>
</feature>
<name>A0AAE1NHS0_9EUCA</name>
<gene>
    <name evidence="3" type="ORF">Pmani_038100</name>
</gene>
<evidence type="ECO:0000313" key="3">
    <source>
        <dbReference type="EMBL" id="KAK4288901.1"/>
    </source>
</evidence>
<feature type="compositionally biased region" description="Pro residues" evidence="1">
    <location>
        <begin position="475"/>
        <end position="491"/>
    </location>
</feature>
<feature type="compositionally biased region" description="Pro residues" evidence="1">
    <location>
        <begin position="415"/>
        <end position="446"/>
    </location>
</feature>
<organism evidence="3 4">
    <name type="scientific">Petrolisthes manimaculis</name>
    <dbReference type="NCBI Taxonomy" id="1843537"/>
    <lineage>
        <taxon>Eukaryota</taxon>
        <taxon>Metazoa</taxon>
        <taxon>Ecdysozoa</taxon>
        <taxon>Arthropoda</taxon>
        <taxon>Crustacea</taxon>
        <taxon>Multicrustacea</taxon>
        <taxon>Malacostraca</taxon>
        <taxon>Eumalacostraca</taxon>
        <taxon>Eucarida</taxon>
        <taxon>Decapoda</taxon>
        <taxon>Pleocyemata</taxon>
        <taxon>Anomura</taxon>
        <taxon>Galatheoidea</taxon>
        <taxon>Porcellanidae</taxon>
        <taxon>Petrolisthes</taxon>
    </lineage>
</organism>
<feature type="region of interest" description="Disordered" evidence="1">
    <location>
        <begin position="222"/>
        <end position="259"/>
    </location>
</feature>
<feature type="compositionally biased region" description="Low complexity" evidence="1">
    <location>
        <begin position="447"/>
        <end position="459"/>
    </location>
</feature>
<feature type="compositionally biased region" description="Low complexity" evidence="1">
    <location>
        <begin position="160"/>
        <end position="170"/>
    </location>
</feature>
<evidence type="ECO:0000256" key="2">
    <source>
        <dbReference type="SAM" id="SignalP"/>
    </source>
</evidence>
<dbReference type="Proteomes" id="UP001292094">
    <property type="component" value="Unassembled WGS sequence"/>
</dbReference>
<feature type="chain" id="PRO_5042011023" evidence="2">
    <location>
        <begin position="20"/>
        <end position="643"/>
    </location>
</feature>
<evidence type="ECO:0000313" key="4">
    <source>
        <dbReference type="Proteomes" id="UP001292094"/>
    </source>
</evidence>
<feature type="compositionally biased region" description="Polar residues" evidence="1">
    <location>
        <begin position="386"/>
        <end position="413"/>
    </location>
</feature>
<accession>A0AAE1NHS0</accession>
<keyword evidence="4" id="KW-1185">Reference proteome</keyword>
<feature type="compositionally biased region" description="Polar residues" evidence="1">
    <location>
        <begin position="184"/>
        <end position="200"/>
    </location>
</feature>
<comment type="caution">
    <text evidence="3">The sequence shown here is derived from an EMBL/GenBank/DDBJ whole genome shotgun (WGS) entry which is preliminary data.</text>
</comment>
<dbReference type="AlphaFoldDB" id="A0AAE1NHS0"/>
<reference evidence="3" key="1">
    <citation type="submission" date="2023-11" db="EMBL/GenBank/DDBJ databases">
        <title>Genome assemblies of two species of porcelain crab, Petrolisthes cinctipes and Petrolisthes manimaculis (Anomura: Porcellanidae).</title>
        <authorList>
            <person name="Angst P."/>
        </authorList>
    </citation>
    <scope>NUCLEOTIDE SEQUENCE</scope>
    <source>
        <strain evidence="3">PB745_02</strain>
        <tissue evidence="3">Gill</tissue>
    </source>
</reference>
<proteinExistence type="predicted"/>
<protein>
    <submittedName>
        <fullName evidence="3">Uncharacterized protein</fullName>
    </submittedName>
</protein>
<feature type="compositionally biased region" description="Pro residues" evidence="1">
    <location>
        <begin position="551"/>
        <end position="561"/>
    </location>
</feature>